<evidence type="ECO:0000313" key="2">
    <source>
        <dbReference type="EMBL" id="SBQ65668.1"/>
    </source>
</evidence>
<reference evidence="2" key="1">
    <citation type="submission" date="2016-05" db="EMBL/GenBank/DDBJ databases">
        <authorList>
            <person name="Lavstsen T."/>
            <person name="Jespersen J.S."/>
        </authorList>
    </citation>
    <scope>NUCLEOTIDE SEQUENCE</scope>
    <source>
        <tissue evidence="2">Brain</tissue>
    </source>
</reference>
<gene>
    <name evidence="2" type="primary">Nfu_g_1_017948</name>
</gene>
<reference evidence="2" key="2">
    <citation type="submission" date="2016-06" db="EMBL/GenBank/DDBJ databases">
        <title>The genome of a short-lived fish provides insights into sex chromosome evolution and the genetic control of aging.</title>
        <authorList>
            <person name="Reichwald K."/>
            <person name="Felder M."/>
            <person name="Petzold A."/>
            <person name="Koch P."/>
            <person name="Groth M."/>
            <person name="Platzer M."/>
        </authorList>
    </citation>
    <scope>NUCLEOTIDE SEQUENCE</scope>
    <source>
        <tissue evidence="2">Brain</tissue>
    </source>
</reference>
<protein>
    <submittedName>
        <fullName evidence="2">Uncharacterized protein</fullName>
    </submittedName>
</protein>
<feature type="compositionally biased region" description="Low complexity" evidence="1">
    <location>
        <begin position="43"/>
        <end position="54"/>
    </location>
</feature>
<feature type="region of interest" description="Disordered" evidence="1">
    <location>
        <begin position="13"/>
        <end position="80"/>
    </location>
</feature>
<dbReference type="EMBL" id="HAEB01019141">
    <property type="protein sequence ID" value="SBQ65668.1"/>
    <property type="molecule type" value="Transcribed_RNA"/>
</dbReference>
<feature type="non-terminal residue" evidence="2">
    <location>
        <position position="1"/>
    </location>
</feature>
<organism evidence="2">
    <name type="scientific">Nothobranchius korthausae</name>
    <dbReference type="NCBI Taxonomy" id="1143690"/>
    <lineage>
        <taxon>Eukaryota</taxon>
        <taxon>Metazoa</taxon>
        <taxon>Chordata</taxon>
        <taxon>Craniata</taxon>
        <taxon>Vertebrata</taxon>
        <taxon>Euteleostomi</taxon>
        <taxon>Actinopterygii</taxon>
        <taxon>Neopterygii</taxon>
        <taxon>Teleostei</taxon>
        <taxon>Neoteleostei</taxon>
        <taxon>Acanthomorphata</taxon>
        <taxon>Ovalentaria</taxon>
        <taxon>Atherinomorphae</taxon>
        <taxon>Cyprinodontiformes</taxon>
        <taxon>Nothobranchiidae</taxon>
        <taxon>Nothobranchius</taxon>
    </lineage>
</organism>
<feature type="region of interest" description="Disordered" evidence="1">
    <location>
        <begin position="96"/>
        <end position="115"/>
    </location>
</feature>
<proteinExistence type="predicted"/>
<name>A0A1A8G3I7_9TELE</name>
<feature type="non-terminal residue" evidence="2">
    <location>
        <position position="115"/>
    </location>
</feature>
<evidence type="ECO:0000256" key="1">
    <source>
        <dbReference type="SAM" id="MobiDB-lite"/>
    </source>
</evidence>
<sequence>ENVLTQVLVLLSHLPSPEPVTGAQSRDRFGPSEGKHRAGRGDSVNSSYPASASSCFRLGESGSSNERLDPEPCLSSHWTDPRSGCQPMWRGLGTATYLNSSGKKPARSAERRIRV</sequence>
<feature type="compositionally biased region" description="Basic and acidic residues" evidence="1">
    <location>
        <begin position="25"/>
        <end position="40"/>
    </location>
</feature>
<accession>A0A1A8G3I7</accession>
<dbReference type="AlphaFoldDB" id="A0A1A8G3I7"/>